<name>A0A2V5INY9_9MICC</name>
<evidence type="ECO:0000256" key="1">
    <source>
        <dbReference type="SAM" id="SignalP"/>
    </source>
</evidence>
<dbReference type="AlphaFoldDB" id="A0A2V5INY9"/>
<evidence type="ECO:0000313" key="2">
    <source>
        <dbReference type="EMBL" id="PYI37092.1"/>
    </source>
</evidence>
<accession>A0A2V5INY9</accession>
<evidence type="ECO:0000313" key="3">
    <source>
        <dbReference type="Proteomes" id="UP000247980"/>
    </source>
</evidence>
<feature type="signal peptide" evidence="1">
    <location>
        <begin position="1"/>
        <end position="20"/>
    </location>
</feature>
<dbReference type="EMBL" id="QJVC01000029">
    <property type="protein sequence ID" value="PYI37092.1"/>
    <property type="molecule type" value="Genomic_DNA"/>
</dbReference>
<keyword evidence="3" id="KW-1185">Reference proteome</keyword>
<gene>
    <name evidence="2" type="ORF">CVS30_17145</name>
</gene>
<keyword evidence="1" id="KW-0732">Signal</keyword>
<organism evidence="2 3">
    <name type="scientific">Arthrobacter psychrolactophilus</name>
    <dbReference type="NCBI Taxonomy" id="92442"/>
    <lineage>
        <taxon>Bacteria</taxon>
        <taxon>Bacillati</taxon>
        <taxon>Actinomycetota</taxon>
        <taxon>Actinomycetes</taxon>
        <taxon>Micrococcales</taxon>
        <taxon>Micrococcaceae</taxon>
        <taxon>Arthrobacter</taxon>
    </lineage>
</organism>
<dbReference type="Proteomes" id="UP000247980">
    <property type="component" value="Unassembled WGS sequence"/>
</dbReference>
<reference evidence="2 3" key="1">
    <citation type="submission" date="2018-05" db="EMBL/GenBank/DDBJ databases">
        <title>Genetic diversity of glacier-inhabiting Cryobacterium bacteria in China and description of Cryobacterium mengkeensis sp. nov. and Arthrobacter glacialis sp. nov.</title>
        <authorList>
            <person name="Liu Q."/>
            <person name="Xin Y.-H."/>
        </authorList>
    </citation>
    <scope>NUCLEOTIDE SEQUENCE [LARGE SCALE GENOMIC DNA]</scope>
    <source>
        <strain evidence="2 3">B7</strain>
    </source>
</reference>
<comment type="caution">
    <text evidence="2">The sequence shown here is derived from an EMBL/GenBank/DDBJ whole genome shotgun (WGS) entry which is preliminary data.</text>
</comment>
<sequence length="83" mass="8606">MILVGASLAALTLFLAPASAAPVPSDSKSFPGTLVNSPQRVVDIEEATKNLTPEDRAKVLSGEPIIITVNAHTGMVESIEPLP</sequence>
<feature type="chain" id="PRO_5015957216" evidence="1">
    <location>
        <begin position="21"/>
        <end position="83"/>
    </location>
</feature>
<proteinExistence type="predicted"/>
<protein>
    <submittedName>
        <fullName evidence="2">Uncharacterized protein</fullName>
    </submittedName>
</protein>